<evidence type="ECO:0000256" key="3">
    <source>
        <dbReference type="SAM" id="MobiDB-lite"/>
    </source>
</evidence>
<organism evidence="5 6">
    <name type="scientific">Phialocephala subalpina</name>
    <dbReference type="NCBI Taxonomy" id="576137"/>
    <lineage>
        <taxon>Eukaryota</taxon>
        <taxon>Fungi</taxon>
        <taxon>Dikarya</taxon>
        <taxon>Ascomycota</taxon>
        <taxon>Pezizomycotina</taxon>
        <taxon>Leotiomycetes</taxon>
        <taxon>Helotiales</taxon>
        <taxon>Mollisiaceae</taxon>
        <taxon>Phialocephala</taxon>
        <taxon>Phialocephala fortinii species complex</taxon>
    </lineage>
</organism>
<dbReference type="STRING" id="576137.A0A1L7X508"/>
<reference evidence="5 6" key="1">
    <citation type="submission" date="2016-03" db="EMBL/GenBank/DDBJ databases">
        <authorList>
            <person name="Ploux O."/>
        </authorList>
    </citation>
    <scope>NUCLEOTIDE SEQUENCE [LARGE SCALE GENOMIC DNA]</scope>
    <source>
        <strain evidence="5 6">UAMH 11012</strain>
    </source>
</reference>
<dbReference type="Proteomes" id="UP000184330">
    <property type="component" value="Unassembled WGS sequence"/>
</dbReference>
<feature type="repeat" description="ANK" evidence="2">
    <location>
        <begin position="1078"/>
        <end position="1107"/>
    </location>
</feature>
<dbReference type="AlphaFoldDB" id="A0A1L7X508"/>
<dbReference type="PROSITE" id="PS50088">
    <property type="entry name" value="ANK_REPEAT"/>
    <property type="match status" value="1"/>
</dbReference>
<dbReference type="InterPro" id="IPR036770">
    <property type="entry name" value="Ankyrin_rpt-contain_sf"/>
</dbReference>
<dbReference type="InterPro" id="IPR007111">
    <property type="entry name" value="NACHT_NTPase"/>
</dbReference>
<dbReference type="OrthoDB" id="4062651at2759"/>
<evidence type="ECO:0000256" key="2">
    <source>
        <dbReference type="PROSITE-ProRule" id="PRU00023"/>
    </source>
</evidence>
<proteinExistence type="predicted"/>
<keyword evidence="1" id="KW-0677">Repeat</keyword>
<dbReference type="PROSITE" id="PS50837">
    <property type="entry name" value="NACHT"/>
    <property type="match status" value="1"/>
</dbReference>
<dbReference type="SMART" id="SM00248">
    <property type="entry name" value="ANK"/>
    <property type="match status" value="3"/>
</dbReference>
<dbReference type="PANTHER" id="PTHR10039:SF14">
    <property type="entry name" value="NACHT DOMAIN-CONTAINING PROTEIN"/>
    <property type="match status" value="1"/>
</dbReference>
<dbReference type="SUPFAM" id="SSF48403">
    <property type="entry name" value="Ankyrin repeat"/>
    <property type="match status" value="1"/>
</dbReference>
<name>A0A1L7X508_9HELO</name>
<keyword evidence="2" id="KW-0040">ANK repeat</keyword>
<evidence type="ECO:0000256" key="1">
    <source>
        <dbReference type="ARBA" id="ARBA00022737"/>
    </source>
</evidence>
<dbReference type="InterPro" id="IPR054471">
    <property type="entry name" value="GPIID_WHD"/>
</dbReference>
<dbReference type="Pfam" id="PF24809">
    <property type="entry name" value="DUF7708"/>
    <property type="match status" value="1"/>
</dbReference>
<dbReference type="InterPro" id="IPR056125">
    <property type="entry name" value="DUF7708"/>
</dbReference>
<gene>
    <name evidence="5" type="ORF">PAC_10005</name>
</gene>
<feature type="region of interest" description="Disordered" evidence="3">
    <location>
        <begin position="1148"/>
        <end position="1167"/>
    </location>
</feature>
<dbReference type="Pfam" id="PF24883">
    <property type="entry name" value="NPHP3_N"/>
    <property type="match status" value="1"/>
</dbReference>
<evidence type="ECO:0000259" key="4">
    <source>
        <dbReference type="PROSITE" id="PS50837"/>
    </source>
</evidence>
<accession>A0A1L7X508</accession>
<dbReference type="Pfam" id="PF22939">
    <property type="entry name" value="WHD_GPIID"/>
    <property type="match status" value="1"/>
</dbReference>
<dbReference type="Gene3D" id="1.25.40.20">
    <property type="entry name" value="Ankyrin repeat-containing domain"/>
    <property type="match status" value="1"/>
</dbReference>
<dbReference type="InterPro" id="IPR027417">
    <property type="entry name" value="P-loop_NTPase"/>
</dbReference>
<dbReference type="InterPro" id="IPR002110">
    <property type="entry name" value="Ankyrin_rpt"/>
</dbReference>
<dbReference type="Gene3D" id="3.40.50.300">
    <property type="entry name" value="P-loop containing nucleotide triphosphate hydrolases"/>
    <property type="match status" value="1"/>
</dbReference>
<dbReference type="SUPFAM" id="SSF52540">
    <property type="entry name" value="P-loop containing nucleoside triphosphate hydrolases"/>
    <property type="match status" value="1"/>
</dbReference>
<dbReference type="InterPro" id="IPR056884">
    <property type="entry name" value="NPHP3-like_N"/>
</dbReference>
<keyword evidence="6" id="KW-1185">Reference proteome</keyword>
<protein>
    <submittedName>
        <fullName evidence="5">Related to NACHT domain protein</fullName>
    </submittedName>
</protein>
<dbReference type="EMBL" id="FJOG01000015">
    <property type="protein sequence ID" value="CZR60110.1"/>
    <property type="molecule type" value="Genomic_DNA"/>
</dbReference>
<dbReference type="PROSITE" id="PS50297">
    <property type="entry name" value="ANK_REP_REGION"/>
    <property type="match status" value="1"/>
</dbReference>
<evidence type="ECO:0000313" key="5">
    <source>
        <dbReference type="EMBL" id="CZR60110.1"/>
    </source>
</evidence>
<evidence type="ECO:0000313" key="6">
    <source>
        <dbReference type="Proteomes" id="UP000184330"/>
    </source>
</evidence>
<feature type="compositionally biased region" description="Basic and acidic residues" evidence="3">
    <location>
        <begin position="1149"/>
        <end position="1160"/>
    </location>
</feature>
<feature type="domain" description="NACHT" evidence="4">
    <location>
        <begin position="280"/>
        <end position="414"/>
    </location>
</feature>
<dbReference type="PANTHER" id="PTHR10039">
    <property type="entry name" value="AMELOGENIN"/>
    <property type="match status" value="1"/>
</dbReference>
<sequence length="1167" mass="134121">MSPQYDPIQLVFEKSIRDFKANLKDDNLYSEILQTTTIDQVYDITDKLQAEQAKNGHMRHMSKIGPFLERLRGYVSVIEIFVQVKPDILALIWGPIKLLLQWTSILKQSLDELAKTIADIGDLLPEFADVMKLFGHNERMKDVLALFFQDILDIYVIALKFFSLSRWRIIFEAMWPKQRDKIRVVMSHIERHTSLMRNEVRLEHIHEEHKARLEALEHFERTERSHRRQEYNAIKESISPRTYEEQLDRIRARICEGTGRWLLRDATFTKWLKESQKPAKPIWLQGIPGAGKTYLSSTAIDQALSQGRTLFVFLSYNFRDSLSALSIIHSLIFQLTSDDDDLKAILCHSTAKELKRDLKRAVELLTTLLITAGSTFIVIDGLDEIDEVERVRLLQHLLELSNTCDEAKILISSRREDDIHAILCDNAVEIRIDNRNAGSIQAFINRRVQAWFLSRDFLPEARTEIKGLLAPLSSKANGMFLYAKVVLSSIEHLDDMTAIRNELQVLPETLNDAYARILERINSLNPPALRDKARKLLGWIGSSLTPLTIQEIEQALIIRMDDIDGDVRVIARLNPVRVCGPILEVVDDYVQFVHFTAREYIFSPHTSSVINISDATLSLATCCIQYLCQRHHDTDLSDENLRENVLAGMYRLHEYSATMWLGLVEQYIRLAKSATQPSDLISLLRMFIEKRSSDEFINDTISPHIQTPGQLSFKSDYPDVNEMLCKTANFKKKCSEGEYDKRKENSWISLDPLTITRTSIRLYDEFDQLLCGSGEHHKEDCHCATIQRHFGPRPFKCSFLGCSFSRHGFPTASDRNSHQRHHERPWKCSRSDCPYSQGFLSRKMRDQHWEQCHQEGRETDWLLQNPDEDEIQPLLFDLVRADKVELLKGLLHRLAKCDSEVKRALFFLAAGSGSTAMVDLLLPDFRLRVSERREALKAAIQGNNIEKFWLLFRAFRLAYSEILPELLKSRSEEFCLNWEIHVDAEYETWKKYSALERRSVIPFADRYARSSLLKTAKGDPDNEKFILLLWDRLNLAKNSTPGYLGSALVNVAATCCSVKLAKYLIDAGAPVNHRRSSQYLTPLHHAVTHNTPEAADFVKYLLGMGADPASFATSPRRGRRIRRIRDESGAKGISKWLGVSWDDLVESTETEKTAEQRSEGEIAEQAS</sequence>